<feature type="transmembrane region" description="Helical" evidence="6">
    <location>
        <begin position="277"/>
        <end position="300"/>
    </location>
</feature>
<dbReference type="GO" id="GO:0016020">
    <property type="term" value="C:membrane"/>
    <property type="evidence" value="ECO:0007669"/>
    <property type="project" value="UniProtKB-SubCell"/>
</dbReference>
<evidence type="ECO:0000256" key="5">
    <source>
        <dbReference type="ARBA" id="ARBA00023136"/>
    </source>
</evidence>
<evidence type="ECO:0000256" key="2">
    <source>
        <dbReference type="ARBA" id="ARBA00022448"/>
    </source>
</evidence>
<feature type="transmembrane region" description="Helical" evidence="6">
    <location>
        <begin position="240"/>
        <end position="265"/>
    </location>
</feature>
<sequence>MTTVTADDAEVPASPPAEFRKTKWGVVWLLTLTLFTALTVGGLLAPLQEAAKADLKITDVQLAMIVGTATAIPTAILALPIAWWVDHKTRNRMLVVLASLWAIGTIATAFVADFYGLFAARLVAGIGAGTAFPVVVSLLADVCMPQKRGRSMLLLSIGAWAGVAAAFAVGGSLFGYLEAHPSAFVAGMAPWRETHLLTGIAAALLTLPLLLIREPKRYEVEQQSIALMPTLRAFWKRKMFLGPLLVGNFAGGLAEGAAALWMGSILVRQYHQSPGQFGGWVGLVILGGGVVGSILGGFTADWAQKLKMRGAILLPAVAATAISIPASAYPIMPTVTGFAWVLFALLTGGAIVNLVNTAAIAVLLPNEERATSIAALKIVATVVGGPITGVIVVGMASHFSGPNGMGISLTWLGVVTGVLSLGGYWFAMANAPRKVADETEASA</sequence>
<organism evidence="8 9">
    <name type="scientific">Brevundimonas goettingensis</name>
    <dbReference type="NCBI Taxonomy" id="2774190"/>
    <lineage>
        <taxon>Bacteria</taxon>
        <taxon>Pseudomonadati</taxon>
        <taxon>Pseudomonadota</taxon>
        <taxon>Alphaproteobacteria</taxon>
        <taxon>Caulobacterales</taxon>
        <taxon>Caulobacteraceae</taxon>
        <taxon>Brevundimonas</taxon>
    </lineage>
</organism>
<feature type="transmembrane region" description="Helical" evidence="6">
    <location>
        <begin position="338"/>
        <end position="364"/>
    </location>
</feature>
<protein>
    <submittedName>
        <fullName evidence="8">MFS transporter</fullName>
    </submittedName>
</protein>
<comment type="subcellular location">
    <subcellularLocation>
        <location evidence="1">Membrane</location>
        <topology evidence="1">Multi-pass membrane protein</topology>
    </subcellularLocation>
</comment>
<feature type="domain" description="Major facilitator superfamily (MFS) profile" evidence="7">
    <location>
        <begin position="26"/>
        <end position="435"/>
    </location>
</feature>
<gene>
    <name evidence="8" type="ORF">IFJ75_11470</name>
</gene>
<dbReference type="InterPro" id="IPR044770">
    <property type="entry name" value="MFS_spinster-like"/>
</dbReference>
<accession>A0A975C084</accession>
<evidence type="ECO:0000313" key="8">
    <source>
        <dbReference type="EMBL" id="QTC89914.1"/>
    </source>
</evidence>
<evidence type="ECO:0000259" key="7">
    <source>
        <dbReference type="PROSITE" id="PS50850"/>
    </source>
</evidence>
<feature type="transmembrane region" description="Helical" evidence="6">
    <location>
        <begin position="60"/>
        <end position="82"/>
    </location>
</feature>
<feature type="transmembrane region" description="Helical" evidence="6">
    <location>
        <begin position="194"/>
        <end position="212"/>
    </location>
</feature>
<evidence type="ECO:0000256" key="3">
    <source>
        <dbReference type="ARBA" id="ARBA00022692"/>
    </source>
</evidence>
<feature type="transmembrane region" description="Helical" evidence="6">
    <location>
        <begin position="312"/>
        <end position="332"/>
    </location>
</feature>
<dbReference type="EMBL" id="CP062222">
    <property type="protein sequence ID" value="QTC89914.1"/>
    <property type="molecule type" value="Genomic_DNA"/>
</dbReference>
<dbReference type="PANTHER" id="PTHR23505">
    <property type="entry name" value="SPINSTER"/>
    <property type="match status" value="1"/>
</dbReference>
<keyword evidence="4 6" id="KW-1133">Transmembrane helix</keyword>
<dbReference type="PANTHER" id="PTHR23505:SF79">
    <property type="entry name" value="PROTEIN SPINSTER"/>
    <property type="match status" value="1"/>
</dbReference>
<evidence type="ECO:0000313" key="9">
    <source>
        <dbReference type="Proteomes" id="UP000663918"/>
    </source>
</evidence>
<keyword evidence="5 6" id="KW-0472">Membrane</keyword>
<name>A0A975C084_9CAUL</name>
<feature type="transmembrane region" description="Helical" evidence="6">
    <location>
        <begin position="405"/>
        <end position="427"/>
    </location>
</feature>
<keyword evidence="9" id="KW-1185">Reference proteome</keyword>
<dbReference type="GO" id="GO:0022857">
    <property type="term" value="F:transmembrane transporter activity"/>
    <property type="evidence" value="ECO:0007669"/>
    <property type="project" value="InterPro"/>
</dbReference>
<dbReference type="InterPro" id="IPR036259">
    <property type="entry name" value="MFS_trans_sf"/>
</dbReference>
<dbReference type="Proteomes" id="UP000663918">
    <property type="component" value="Chromosome"/>
</dbReference>
<dbReference type="InterPro" id="IPR020846">
    <property type="entry name" value="MFS_dom"/>
</dbReference>
<dbReference type="Pfam" id="PF07690">
    <property type="entry name" value="MFS_1"/>
    <property type="match status" value="1"/>
</dbReference>
<evidence type="ECO:0000256" key="1">
    <source>
        <dbReference type="ARBA" id="ARBA00004141"/>
    </source>
</evidence>
<keyword evidence="3 6" id="KW-0812">Transmembrane</keyword>
<feature type="transmembrane region" description="Helical" evidence="6">
    <location>
        <begin position="26"/>
        <end position="48"/>
    </location>
</feature>
<dbReference type="Gene3D" id="1.20.1250.20">
    <property type="entry name" value="MFS general substrate transporter like domains"/>
    <property type="match status" value="1"/>
</dbReference>
<dbReference type="AlphaFoldDB" id="A0A975C084"/>
<evidence type="ECO:0000256" key="4">
    <source>
        <dbReference type="ARBA" id="ARBA00022989"/>
    </source>
</evidence>
<dbReference type="InterPro" id="IPR011701">
    <property type="entry name" value="MFS"/>
</dbReference>
<dbReference type="KEGG" id="bgoe:IFJ75_11470"/>
<proteinExistence type="predicted"/>
<feature type="transmembrane region" description="Helical" evidence="6">
    <location>
        <begin position="376"/>
        <end position="399"/>
    </location>
</feature>
<feature type="transmembrane region" description="Helical" evidence="6">
    <location>
        <begin position="94"/>
        <end position="112"/>
    </location>
</feature>
<feature type="transmembrane region" description="Helical" evidence="6">
    <location>
        <begin position="118"/>
        <end position="140"/>
    </location>
</feature>
<dbReference type="SUPFAM" id="SSF103473">
    <property type="entry name" value="MFS general substrate transporter"/>
    <property type="match status" value="1"/>
</dbReference>
<keyword evidence="2" id="KW-0813">Transport</keyword>
<feature type="transmembrane region" description="Helical" evidence="6">
    <location>
        <begin position="152"/>
        <end position="174"/>
    </location>
</feature>
<reference evidence="8" key="1">
    <citation type="submission" date="2020-09" db="EMBL/GenBank/DDBJ databases">
        <title>Brevundimonas sp. LVF2 isolated from a puddle in Goettingen, Germany.</title>
        <authorList>
            <person name="Friedrich I."/>
            <person name="Klassen A."/>
            <person name="Hannes N."/>
            <person name="Schneider D."/>
            <person name="Hertel R."/>
            <person name="Daniel R."/>
        </authorList>
    </citation>
    <scope>NUCLEOTIDE SEQUENCE</scope>
    <source>
        <strain evidence="8">LVF2</strain>
    </source>
</reference>
<evidence type="ECO:0000256" key="6">
    <source>
        <dbReference type="SAM" id="Phobius"/>
    </source>
</evidence>
<dbReference type="RefSeq" id="WP_207868307.1">
    <property type="nucleotide sequence ID" value="NZ_CP062222.1"/>
</dbReference>
<dbReference type="PROSITE" id="PS50850">
    <property type="entry name" value="MFS"/>
    <property type="match status" value="1"/>
</dbReference>